<reference evidence="3 4" key="1">
    <citation type="submission" date="2018-06" db="EMBL/GenBank/DDBJ databases">
        <title>Fusarium incarnatum-equiseti species complex species 28.</title>
        <authorList>
            <person name="Gardiner D.M."/>
        </authorList>
    </citation>
    <scope>NUCLEOTIDE SEQUENCE [LARGE SCALE GENOMIC DNA]</scope>
    <source>
        <strain evidence="3 4">FIESC_28</strain>
    </source>
</reference>
<dbReference type="OrthoDB" id="5348404at2759"/>
<proteinExistence type="predicted"/>
<keyword evidence="4" id="KW-1185">Reference proteome</keyword>
<dbReference type="AlphaFoldDB" id="A0A366S3X7"/>
<feature type="compositionally biased region" description="Polar residues" evidence="1">
    <location>
        <begin position="247"/>
        <end position="271"/>
    </location>
</feature>
<accession>A0A366S3X7</accession>
<feature type="region of interest" description="Disordered" evidence="1">
    <location>
        <begin position="37"/>
        <end position="273"/>
    </location>
</feature>
<dbReference type="Gene3D" id="1.10.720.30">
    <property type="entry name" value="SAP domain"/>
    <property type="match status" value="1"/>
</dbReference>
<evidence type="ECO:0000259" key="2">
    <source>
        <dbReference type="PROSITE" id="PS50800"/>
    </source>
</evidence>
<sequence>MTDWAKLKVVDLKAELKNRDLPQHGLKADLIARLEEADQETAEKGSQEEVEDVPEDAPATNEFGGDEPSAGEPAVAKPEPQDATNEPEVVDEKPDEDMAETEENKKETDETATPIADEEPSKGVESGDQDKDKEQEVTKNGTSKEASQEAITVVDVPSTGNEVDPQSRDPTVEEKSRTGTVTTTVDSTPSHSLEPTPAAEQQKRKRRSLTPPPTEDSIARKRARTEEIPDQDDNLGSRQEDLLPETANESAPMNIDNEPQTENLKNETSQDLVAPEPEAIAEEHSKENSDKQQDMDYERDVAPALHPATSALYIKNFMRPLRPQDVKSYLIELATHPRDSFDDGIVVEFFLDQIRTHSFAIFKTTAAASRVRTALHDTVWPNESNRKPLWVDFVPTEKVRDWIDTEQANGGSRGRSGARWEVIYDDGPDGVIEAHLEEATSGTGPQPGARPHTGPATATDSIPVGPRALRDPAIPTGPRPVRPGTGPGPRPPPLNPGGASKRTNAHPAIYYQPVSEDLARRRIDNMRSYYTSKRDRDFGREINRYSFENGTSFVDRGKEVFEGIRPPHRERGGMGRERRGGRRRRGGGGGGGRPRSDRYLPPPRDDRRPRRGSVSDDGDTRMRD</sequence>
<dbReference type="GeneID" id="41992557"/>
<dbReference type="PANTHER" id="PTHR47031:SF3">
    <property type="entry name" value="SAP DOMAIN-CONTAINING PROTEIN"/>
    <property type="match status" value="1"/>
</dbReference>
<dbReference type="SUPFAM" id="SSF68906">
    <property type="entry name" value="SAP domain"/>
    <property type="match status" value="1"/>
</dbReference>
<dbReference type="PANTHER" id="PTHR47031">
    <property type="entry name" value="SAP DNA-BINDING DOMAIN-CONTAINING PROTEIN"/>
    <property type="match status" value="1"/>
</dbReference>
<dbReference type="RefSeq" id="XP_031018590.1">
    <property type="nucleotide sequence ID" value="XM_031157261.1"/>
</dbReference>
<dbReference type="InterPro" id="IPR003034">
    <property type="entry name" value="SAP_dom"/>
</dbReference>
<dbReference type="InterPro" id="IPR036361">
    <property type="entry name" value="SAP_dom_sf"/>
</dbReference>
<feature type="region of interest" description="Disordered" evidence="1">
    <location>
        <begin position="558"/>
        <end position="624"/>
    </location>
</feature>
<dbReference type="SMART" id="SM00513">
    <property type="entry name" value="SAP"/>
    <property type="match status" value="1"/>
</dbReference>
<dbReference type="Proteomes" id="UP000253153">
    <property type="component" value="Unassembled WGS sequence"/>
</dbReference>
<protein>
    <recommendedName>
        <fullName evidence="2">SAP domain-containing protein</fullName>
    </recommendedName>
</protein>
<name>A0A366S3X7_9HYPO</name>
<feature type="domain" description="SAP" evidence="2">
    <location>
        <begin position="4"/>
        <end position="38"/>
    </location>
</feature>
<evidence type="ECO:0000313" key="4">
    <source>
        <dbReference type="Proteomes" id="UP000253153"/>
    </source>
</evidence>
<dbReference type="PROSITE" id="PS50800">
    <property type="entry name" value="SAP"/>
    <property type="match status" value="1"/>
</dbReference>
<feature type="compositionally biased region" description="Basic and acidic residues" evidence="1">
    <location>
        <begin position="558"/>
        <end position="578"/>
    </location>
</feature>
<feature type="compositionally biased region" description="Basic and acidic residues" evidence="1">
    <location>
        <begin position="594"/>
        <end position="608"/>
    </location>
</feature>
<dbReference type="CDD" id="cd12432">
    <property type="entry name" value="RRM_ACINU"/>
    <property type="match status" value="1"/>
</dbReference>
<feature type="compositionally biased region" description="Pro residues" evidence="1">
    <location>
        <begin position="475"/>
        <end position="495"/>
    </location>
</feature>
<organism evidence="3 4">
    <name type="scientific">Fusarium coffeatum</name>
    <dbReference type="NCBI Taxonomy" id="231269"/>
    <lineage>
        <taxon>Eukaryota</taxon>
        <taxon>Fungi</taxon>
        <taxon>Dikarya</taxon>
        <taxon>Ascomycota</taxon>
        <taxon>Pezizomycotina</taxon>
        <taxon>Sordariomycetes</taxon>
        <taxon>Hypocreomycetidae</taxon>
        <taxon>Hypocreales</taxon>
        <taxon>Nectriaceae</taxon>
        <taxon>Fusarium</taxon>
        <taxon>Fusarium incarnatum-equiseti species complex</taxon>
    </lineage>
</organism>
<feature type="compositionally biased region" description="Basic and acidic residues" evidence="1">
    <location>
        <begin position="37"/>
        <end position="47"/>
    </location>
</feature>
<gene>
    <name evidence="3" type="ORF">FIESC28_03112</name>
</gene>
<evidence type="ECO:0000313" key="3">
    <source>
        <dbReference type="EMBL" id="RBR23999.1"/>
    </source>
</evidence>
<dbReference type="EMBL" id="QKXC01000064">
    <property type="protein sequence ID" value="RBR23999.1"/>
    <property type="molecule type" value="Genomic_DNA"/>
</dbReference>
<feature type="compositionally biased region" description="Basic and acidic residues" evidence="1">
    <location>
        <begin position="165"/>
        <end position="177"/>
    </location>
</feature>
<dbReference type="Pfam" id="PF02037">
    <property type="entry name" value="SAP"/>
    <property type="match status" value="1"/>
</dbReference>
<feature type="region of interest" description="Disordered" evidence="1">
    <location>
        <begin position="439"/>
        <end position="504"/>
    </location>
</feature>
<dbReference type="InterPro" id="IPR034257">
    <property type="entry name" value="Acinus_RRM"/>
</dbReference>
<comment type="caution">
    <text evidence="3">The sequence shown here is derived from an EMBL/GenBank/DDBJ whole genome shotgun (WGS) entry which is preliminary data.</text>
</comment>
<feature type="compositionally biased region" description="Low complexity" evidence="1">
    <location>
        <begin position="178"/>
        <end position="192"/>
    </location>
</feature>
<evidence type="ECO:0000256" key="1">
    <source>
        <dbReference type="SAM" id="MobiDB-lite"/>
    </source>
</evidence>
<feature type="compositionally biased region" description="Basic and acidic residues" evidence="1">
    <location>
        <begin position="128"/>
        <end position="137"/>
    </location>
</feature>